<comment type="caution">
    <text evidence="2">The sequence shown here is derived from an EMBL/GenBank/DDBJ whole genome shotgun (WGS) entry which is preliminary data.</text>
</comment>
<name>A0A2M6WH13_9BACT</name>
<dbReference type="EMBL" id="PFBA01000035">
    <property type="protein sequence ID" value="PIT92089.1"/>
    <property type="molecule type" value="Genomic_DNA"/>
</dbReference>
<organism evidence="2 3">
    <name type="scientific">Candidatus Harrisonbacteria bacterium CG10_big_fil_rev_8_21_14_0_10_42_17</name>
    <dbReference type="NCBI Taxonomy" id="1974584"/>
    <lineage>
        <taxon>Bacteria</taxon>
        <taxon>Candidatus Harrisoniibacteriota</taxon>
    </lineage>
</organism>
<dbReference type="Proteomes" id="UP000228635">
    <property type="component" value="Unassembled WGS sequence"/>
</dbReference>
<feature type="transmembrane region" description="Helical" evidence="1">
    <location>
        <begin position="21"/>
        <end position="38"/>
    </location>
</feature>
<keyword evidence="1" id="KW-0472">Membrane</keyword>
<keyword evidence="1" id="KW-0812">Transmembrane</keyword>
<proteinExistence type="predicted"/>
<dbReference type="PROSITE" id="PS00409">
    <property type="entry name" value="PROKAR_NTER_METHYL"/>
    <property type="match status" value="1"/>
</dbReference>
<protein>
    <submittedName>
        <fullName evidence="2">Uncharacterized protein</fullName>
    </submittedName>
</protein>
<evidence type="ECO:0000256" key="1">
    <source>
        <dbReference type="SAM" id="Phobius"/>
    </source>
</evidence>
<sequence>MLQPTSCNLQAKRGITLIETLIGVVVLVIISAAIYQSYTAVLDTYQTAKVKAIAADVINEEIEFIRSVPYSQIGLVGGVPSGVVAATSTVSRETLIFMVNRYIRNEDDPFDGMIGGTPNDLSPADYKLIEIEVHCIACSDPELFSATARIAPSGLETGSSNGALFVRAIDASGIGVSSATVNIQNSTTNPTINVTDVTDGGGWLRIVDAPPANESYEITISKTGFSSDQTYTSSIGNPNPSKPHATVALQTVTQATFLIDNVGQLNFSSTNQSCGGIGTVDFDLDGSKLIGTSPNVLKYEASHTTDNVGNRIVSNLEWDNYAVMVTDTNVSLIGMNPLSPINLPPDTTQNVTMIIHTKNPNELLVTVKDSVTGLPVPNALVGVTRVGYDEAKTTGVGFLGQTDWSGGAGQMDFSDPTQYYLQDGNIDITNPAGDLKLVSTNGVYAPNGNLESSTFDTGGNSVFNTVSWNPGTQSPETGADSVAIQIATGNDPATTTWEYLGPNGTDTSFYTLSNPNIHPIHDGDRYIKYKVYLSTASTTFTPTFSDFQFTFSASCIPSGQVLFDGISLATYTIDVTKVGYQPFNEDVILLAPWQEHVVSLIPQ</sequence>
<gene>
    <name evidence="2" type="ORF">COU08_04530</name>
</gene>
<keyword evidence="1" id="KW-1133">Transmembrane helix</keyword>
<accession>A0A2M6WH13</accession>
<evidence type="ECO:0000313" key="2">
    <source>
        <dbReference type="EMBL" id="PIT92089.1"/>
    </source>
</evidence>
<evidence type="ECO:0000313" key="3">
    <source>
        <dbReference type="Proteomes" id="UP000228635"/>
    </source>
</evidence>
<dbReference type="InterPro" id="IPR012902">
    <property type="entry name" value="N_methyl_site"/>
</dbReference>
<dbReference type="AlphaFoldDB" id="A0A2M6WH13"/>
<reference evidence="3" key="1">
    <citation type="submission" date="2017-09" db="EMBL/GenBank/DDBJ databases">
        <title>Depth-based differentiation of microbial function through sediment-hosted aquifers and enrichment of novel symbionts in the deep terrestrial subsurface.</title>
        <authorList>
            <person name="Probst A.J."/>
            <person name="Ladd B."/>
            <person name="Jarett J.K."/>
            <person name="Geller-Mcgrath D.E."/>
            <person name="Sieber C.M.K."/>
            <person name="Emerson J.B."/>
            <person name="Anantharaman K."/>
            <person name="Thomas B.C."/>
            <person name="Malmstrom R."/>
            <person name="Stieglmeier M."/>
            <person name="Klingl A."/>
            <person name="Woyke T."/>
            <person name="Ryan C.M."/>
            <person name="Banfield J.F."/>
        </authorList>
    </citation>
    <scope>NUCLEOTIDE SEQUENCE [LARGE SCALE GENOMIC DNA]</scope>
</reference>